<dbReference type="Pfam" id="PF13241">
    <property type="entry name" value="NAD_binding_7"/>
    <property type="match status" value="1"/>
</dbReference>
<sequence length="310" mass="33798">MSTEETKPLLEPSVQATELPKETSLASLPSKSYPEIQQGASLLLALRLQGRPILLIGGGVVASSRLYFLLESGAHITLISPLPVDPSISHYISHPSTTSQITHLARPYAGRSDPVKVKDFDLVLTAIDDNDLSREVCEMCREERVMVNVADIPPQCDFYFGAQMRQGPLQILISTGGLGPRAGAMLRDLIVDALPDDIESSLEGVGALRRDLRERAPGVGGKGGKKRMDWMKATCDKWGLGQMKKFNDKTVRKRILDEGWEKGIVLGPEHLDKKGDDWAAITGKVVGNLLALGMAAGFAIWLRAYNSAKR</sequence>
<dbReference type="InterPro" id="IPR006367">
    <property type="entry name" value="Sirohaem_synthase_N"/>
</dbReference>
<dbReference type="PANTHER" id="PTHR35330">
    <property type="entry name" value="SIROHEME BIOSYNTHESIS PROTEIN MET8"/>
    <property type="match status" value="1"/>
</dbReference>
<evidence type="ECO:0000256" key="8">
    <source>
        <dbReference type="SAM" id="Phobius"/>
    </source>
</evidence>
<dbReference type="Gene3D" id="3.30.160.110">
    <property type="entry name" value="Siroheme synthase, domain 2"/>
    <property type="match status" value="1"/>
</dbReference>
<keyword evidence="8" id="KW-1133">Transmembrane helix</keyword>
<evidence type="ECO:0000256" key="2">
    <source>
        <dbReference type="ARBA" id="ARBA00012400"/>
    </source>
</evidence>
<dbReference type="EMBL" id="CP025763">
    <property type="protein sequence ID" value="KGB75811.1"/>
    <property type="molecule type" value="Genomic_DNA"/>
</dbReference>
<keyword evidence="5" id="KW-0627">Porphyrin biosynthesis</keyword>
<dbReference type="HOGENOM" id="CLU_011276_8_5_1"/>
<keyword evidence="8" id="KW-0472">Membrane</keyword>
<dbReference type="PANTHER" id="PTHR35330:SF1">
    <property type="entry name" value="SIROHEME BIOSYNTHESIS PROTEIN MET8"/>
    <property type="match status" value="1"/>
</dbReference>
<evidence type="ECO:0000259" key="9">
    <source>
        <dbReference type="Pfam" id="PF14823"/>
    </source>
</evidence>
<reference evidence="11 12" key="2">
    <citation type="journal article" date="2018" name="Proc. Natl. Acad. Sci.">
        <title>RNAi is a critical determinant of centromere evolution in closely related fungi.</title>
        <authorList>
            <person name="Yadav V."/>
            <person name="Sun S."/>
            <person name="Billmyre R.B."/>
            <person name="Thimmappa B.C."/>
            <person name="Shea T."/>
            <person name="Lintner R."/>
            <person name="Bakkeren G."/>
            <person name="Cuomo C.A."/>
            <person name="Heitman J."/>
            <person name="Sanyal K."/>
        </authorList>
    </citation>
    <scope>NUCLEOTIDE SEQUENCE [LARGE SCALE GENOMIC DNA]</scope>
    <source>
        <strain evidence="11 12">R265</strain>
    </source>
</reference>
<evidence type="ECO:0000256" key="6">
    <source>
        <dbReference type="ARBA" id="ARBA00047561"/>
    </source>
</evidence>
<evidence type="ECO:0000256" key="5">
    <source>
        <dbReference type="ARBA" id="ARBA00023244"/>
    </source>
</evidence>
<dbReference type="OrthoDB" id="1721126at2759"/>
<evidence type="ECO:0000256" key="3">
    <source>
        <dbReference type="ARBA" id="ARBA00023002"/>
    </source>
</evidence>
<keyword evidence="12" id="KW-1185">Reference proteome</keyword>
<dbReference type="RefSeq" id="XP_062881730.1">
    <property type="nucleotide sequence ID" value="XM_063025775.1"/>
</dbReference>
<gene>
    <name evidence="11" type="ORF">CNBG_1649</name>
</gene>
<comment type="catalytic activity">
    <reaction evidence="6">
        <text>precorrin-2 + NAD(+) = sirohydrochlorin + NADH + 2 H(+)</text>
        <dbReference type="Rhea" id="RHEA:15613"/>
        <dbReference type="ChEBI" id="CHEBI:15378"/>
        <dbReference type="ChEBI" id="CHEBI:57540"/>
        <dbReference type="ChEBI" id="CHEBI:57945"/>
        <dbReference type="ChEBI" id="CHEBI:58351"/>
        <dbReference type="ChEBI" id="CHEBI:58827"/>
        <dbReference type="EC" id="1.3.1.76"/>
    </reaction>
</comment>
<dbReference type="Pfam" id="PF14823">
    <property type="entry name" value="Sirohm_synth_C"/>
    <property type="match status" value="1"/>
</dbReference>
<keyword evidence="3" id="KW-0560">Oxidoreductase</keyword>
<evidence type="ECO:0000259" key="10">
    <source>
        <dbReference type="Pfam" id="PF14824"/>
    </source>
</evidence>
<feature type="transmembrane region" description="Helical" evidence="8">
    <location>
        <begin position="278"/>
        <end position="302"/>
    </location>
</feature>
<dbReference type="InterPro" id="IPR028162">
    <property type="entry name" value="Met8_C"/>
</dbReference>
<dbReference type="GO" id="GO:0004325">
    <property type="term" value="F:ferrochelatase activity"/>
    <property type="evidence" value="ECO:0007669"/>
    <property type="project" value="InterPro"/>
</dbReference>
<dbReference type="SUPFAM" id="SSF51735">
    <property type="entry name" value="NAD(P)-binding Rossmann-fold domains"/>
    <property type="match status" value="1"/>
</dbReference>
<feature type="region of interest" description="Disordered" evidence="7">
    <location>
        <begin position="1"/>
        <end position="30"/>
    </location>
</feature>
<dbReference type="Gene3D" id="3.40.50.720">
    <property type="entry name" value="NAD(P)-binding Rossmann-like Domain"/>
    <property type="match status" value="1"/>
</dbReference>
<evidence type="ECO:0000313" key="11">
    <source>
        <dbReference type="EMBL" id="KGB75811.1"/>
    </source>
</evidence>
<dbReference type="InterPro" id="IPR036291">
    <property type="entry name" value="NAD(P)-bd_dom_sf"/>
</dbReference>
<dbReference type="GeneID" id="88178049"/>
<feature type="domain" description="Siroheme biosynthesis protein Met8 C-terminal" evidence="9">
    <location>
        <begin position="195"/>
        <end position="265"/>
    </location>
</feature>
<dbReference type="EC" id="1.3.1.76" evidence="2"/>
<keyword evidence="8" id="KW-0812">Transmembrane</keyword>
<evidence type="ECO:0000256" key="1">
    <source>
        <dbReference type="ARBA" id="ARBA00005010"/>
    </source>
</evidence>
<dbReference type="VEuPathDB" id="FungiDB:CNBG_1649"/>
<dbReference type="AlphaFoldDB" id="A0A095D362"/>
<evidence type="ECO:0000313" key="12">
    <source>
        <dbReference type="Proteomes" id="UP000029445"/>
    </source>
</evidence>
<dbReference type="NCBIfam" id="TIGR01470">
    <property type="entry name" value="cysG_Nterm"/>
    <property type="match status" value="1"/>
</dbReference>
<dbReference type="UniPathway" id="UPA00262">
    <property type="reaction ID" value="UER00222"/>
</dbReference>
<dbReference type="GO" id="GO:0019354">
    <property type="term" value="P:siroheme biosynthetic process"/>
    <property type="evidence" value="ECO:0007669"/>
    <property type="project" value="UniProtKB-UniPathway"/>
</dbReference>
<dbReference type="SUPFAM" id="SSF75615">
    <property type="entry name" value="Siroheme synthase middle domains-like"/>
    <property type="match status" value="1"/>
</dbReference>
<dbReference type="OMA" id="TQIWKLC"/>
<dbReference type="Proteomes" id="UP000029445">
    <property type="component" value="Chromosome 5"/>
</dbReference>
<dbReference type="STRING" id="294750.A0A095D362"/>
<dbReference type="Pfam" id="PF14824">
    <property type="entry name" value="Sirohm_synth_M"/>
    <property type="match status" value="1"/>
</dbReference>
<reference evidence="11 12" key="1">
    <citation type="journal article" date="2011" name="MBio">
        <title>Genome variation in Cryptococcus gattii, an emerging pathogen of immunocompetent hosts.</title>
        <authorList>
            <person name="D'Souza C.A."/>
            <person name="Kronstad J.W."/>
            <person name="Taylor G."/>
            <person name="Warren R."/>
            <person name="Yuen M."/>
            <person name="Hu G."/>
            <person name="Jung W.H."/>
            <person name="Sham A."/>
            <person name="Kidd S.E."/>
            <person name="Tangen K."/>
            <person name="Lee N."/>
            <person name="Zeilmaker T."/>
            <person name="Sawkins J."/>
            <person name="McVicker G."/>
            <person name="Shah S."/>
            <person name="Gnerre S."/>
            <person name="Griggs A."/>
            <person name="Zeng Q."/>
            <person name="Bartlett K."/>
            <person name="Li W."/>
            <person name="Wang X."/>
            <person name="Heitman J."/>
            <person name="Stajich J.E."/>
            <person name="Fraser J.A."/>
            <person name="Meyer W."/>
            <person name="Carter D."/>
            <person name="Schein J."/>
            <person name="Krzywinski M."/>
            <person name="Kwon-Chung K.J."/>
            <person name="Varma A."/>
            <person name="Wang J."/>
            <person name="Brunham R."/>
            <person name="Fyfe M."/>
            <person name="Ouellette B.F."/>
            <person name="Siddiqui A."/>
            <person name="Marra M."/>
            <person name="Jones S."/>
            <person name="Holt R."/>
            <person name="Birren B.W."/>
            <person name="Galagan J.E."/>
            <person name="Cuomo C.A."/>
        </authorList>
    </citation>
    <scope>NUCLEOTIDE SEQUENCE [LARGE SCALE GENOMIC DNA]</scope>
    <source>
        <strain evidence="11 12">R265</strain>
    </source>
</reference>
<accession>A0A095D362</accession>
<dbReference type="KEGG" id="cdeu:CNBG_1649"/>
<dbReference type="InterPro" id="IPR028161">
    <property type="entry name" value="Met8-like"/>
</dbReference>
<organism evidence="11 12">
    <name type="scientific">Cryptococcus deuterogattii (strain R265)</name>
    <name type="common">Cryptococcus gattii VGII (strain R265)</name>
    <dbReference type="NCBI Taxonomy" id="294750"/>
    <lineage>
        <taxon>Eukaryota</taxon>
        <taxon>Fungi</taxon>
        <taxon>Dikarya</taxon>
        <taxon>Basidiomycota</taxon>
        <taxon>Agaricomycotina</taxon>
        <taxon>Tremellomycetes</taxon>
        <taxon>Tremellales</taxon>
        <taxon>Cryptococcaceae</taxon>
        <taxon>Cryptococcus</taxon>
        <taxon>Cryptococcus gattii species complex</taxon>
    </lineage>
</organism>
<proteinExistence type="predicted"/>
<keyword evidence="4" id="KW-0520">NAD</keyword>
<dbReference type="InterPro" id="IPR028281">
    <property type="entry name" value="Sirohaem_synthase_central"/>
</dbReference>
<comment type="pathway">
    <text evidence="1">Porphyrin-containing compound metabolism; siroheme biosynthesis; sirohydrochlorin from precorrin-2: step 1/1.</text>
</comment>
<name>A0A095D362_CRYD2</name>
<feature type="domain" description="Siroheme synthase central" evidence="10">
    <location>
        <begin position="166"/>
        <end position="192"/>
    </location>
</feature>
<protein>
    <recommendedName>
        <fullName evidence="2">precorrin-2 dehydrogenase</fullName>
        <ecNumber evidence="2">1.3.1.76</ecNumber>
    </recommendedName>
</protein>
<dbReference type="Gene3D" id="1.10.3280.10">
    <property type="entry name" value="Siroheme synthase, domain 3"/>
    <property type="match status" value="1"/>
</dbReference>
<evidence type="ECO:0000256" key="7">
    <source>
        <dbReference type="SAM" id="MobiDB-lite"/>
    </source>
</evidence>
<dbReference type="GO" id="GO:0043115">
    <property type="term" value="F:precorrin-2 dehydrogenase activity"/>
    <property type="evidence" value="ECO:0007669"/>
    <property type="project" value="UniProtKB-EC"/>
</dbReference>
<evidence type="ECO:0000256" key="4">
    <source>
        <dbReference type="ARBA" id="ARBA00023027"/>
    </source>
</evidence>